<dbReference type="Pfam" id="PF05960">
    <property type="entry name" value="DUF885"/>
    <property type="match status" value="1"/>
</dbReference>
<dbReference type="InterPro" id="IPR010281">
    <property type="entry name" value="DUF885"/>
</dbReference>
<feature type="non-terminal residue" evidence="2">
    <location>
        <position position="1"/>
    </location>
</feature>
<gene>
    <name evidence="1" type="ORF">OVA965_LOCUS42125</name>
    <name evidence="2" type="ORF">TMI583_LOCUS43937</name>
</gene>
<dbReference type="PANTHER" id="PTHR33361:SF2">
    <property type="entry name" value="DUF885 DOMAIN-CONTAINING PROTEIN"/>
    <property type="match status" value="1"/>
</dbReference>
<evidence type="ECO:0000313" key="3">
    <source>
        <dbReference type="Proteomes" id="UP000682733"/>
    </source>
</evidence>
<dbReference type="Proteomes" id="UP000677228">
    <property type="component" value="Unassembled WGS sequence"/>
</dbReference>
<dbReference type="EMBL" id="CAJOBA010074534">
    <property type="protein sequence ID" value="CAF4410194.1"/>
    <property type="molecule type" value="Genomic_DNA"/>
</dbReference>
<name>A0A8S2W723_9BILA</name>
<dbReference type="AlphaFoldDB" id="A0A8S2W723"/>
<organism evidence="2 3">
    <name type="scientific">Didymodactylos carnosus</name>
    <dbReference type="NCBI Taxonomy" id="1234261"/>
    <lineage>
        <taxon>Eukaryota</taxon>
        <taxon>Metazoa</taxon>
        <taxon>Spiralia</taxon>
        <taxon>Gnathifera</taxon>
        <taxon>Rotifera</taxon>
        <taxon>Eurotatoria</taxon>
        <taxon>Bdelloidea</taxon>
        <taxon>Philodinida</taxon>
        <taxon>Philodinidae</taxon>
        <taxon>Didymodactylos</taxon>
    </lineage>
</organism>
<sequence length="138" mass="15967">FVGGNFEPSPKARLDAHCALPIRTTTLYLQYRLVVDTGIHSKQWSREQATEYMMKNTCMHRTEVVTEIDRYFVLPGQACAYMVGCLKILSLRQKAQDALKTKFDIKKFHEAVLVHGCLPLTLLEQVIDDYIEREKQNF</sequence>
<accession>A0A8S2W723</accession>
<dbReference type="Proteomes" id="UP000682733">
    <property type="component" value="Unassembled WGS sequence"/>
</dbReference>
<evidence type="ECO:0000313" key="1">
    <source>
        <dbReference type="EMBL" id="CAF1601543.1"/>
    </source>
</evidence>
<evidence type="ECO:0008006" key="4">
    <source>
        <dbReference type="Google" id="ProtNLM"/>
    </source>
</evidence>
<proteinExistence type="predicted"/>
<evidence type="ECO:0000313" key="2">
    <source>
        <dbReference type="EMBL" id="CAF4410194.1"/>
    </source>
</evidence>
<reference evidence="2" key="1">
    <citation type="submission" date="2021-02" db="EMBL/GenBank/DDBJ databases">
        <authorList>
            <person name="Nowell W R."/>
        </authorList>
    </citation>
    <scope>NUCLEOTIDE SEQUENCE</scope>
</reference>
<dbReference type="PANTHER" id="PTHR33361">
    <property type="entry name" value="GLR0591 PROTEIN"/>
    <property type="match status" value="1"/>
</dbReference>
<comment type="caution">
    <text evidence="2">The sequence shown here is derived from an EMBL/GenBank/DDBJ whole genome shotgun (WGS) entry which is preliminary data.</text>
</comment>
<dbReference type="EMBL" id="CAJNOK010050737">
    <property type="protein sequence ID" value="CAF1601543.1"/>
    <property type="molecule type" value="Genomic_DNA"/>
</dbReference>
<protein>
    <recommendedName>
        <fullName evidence="4">DUF885 family protein</fullName>
    </recommendedName>
</protein>